<evidence type="ECO:0000313" key="5">
    <source>
        <dbReference type="EMBL" id="NXO55391.1"/>
    </source>
</evidence>
<dbReference type="CDD" id="cd07557">
    <property type="entry name" value="trimeric_dUTPase"/>
    <property type="match status" value="1"/>
</dbReference>
<dbReference type="GO" id="GO:0004190">
    <property type="term" value="F:aspartic-type endopeptidase activity"/>
    <property type="evidence" value="ECO:0007669"/>
    <property type="project" value="UniProtKB-KW"/>
</dbReference>
<evidence type="ECO:0000313" key="6">
    <source>
        <dbReference type="Proteomes" id="UP000567570"/>
    </source>
</evidence>
<dbReference type="PANTHER" id="PTHR19422:SF123">
    <property type="entry name" value="RT1 CLASS I, LOCUS CE15"/>
    <property type="match status" value="1"/>
</dbReference>
<dbReference type="InterPro" id="IPR036157">
    <property type="entry name" value="dUTPase-like_sf"/>
</dbReference>
<dbReference type="InterPro" id="IPR051592">
    <property type="entry name" value="HERV-K_Pro_peptidase_A2"/>
</dbReference>
<dbReference type="EMBL" id="VXBL01006165">
    <property type="protein sequence ID" value="NXO55391.1"/>
    <property type="molecule type" value="Genomic_DNA"/>
</dbReference>
<gene>
    <name evidence="5" type="primary">Ervk9_1</name>
    <name evidence="5" type="ORF">ARAGUA_R04939</name>
</gene>
<keyword evidence="3" id="KW-0378">Hydrolase</keyword>
<proteinExistence type="predicted"/>
<comment type="caution">
    <text evidence="5">The sequence shown here is derived from an EMBL/GenBank/DDBJ whole genome shotgun (WGS) entry which is preliminary data.</text>
</comment>
<feature type="non-terminal residue" evidence="5">
    <location>
        <position position="1"/>
    </location>
</feature>
<keyword evidence="6" id="KW-1185">Reference proteome</keyword>
<dbReference type="SUPFAM" id="SSF51283">
    <property type="entry name" value="dUTPase-like"/>
    <property type="match status" value="1"/>
</dbReference>
<protein>
    <submittedName>
        <fullName evidence="5">POK9 protein</fullName>
    </submittedName>
</protein>
<feature type="domain" description="dUTPase-like" evidence="4">
    <location>
        <begin position="2"/>
        <end position="98"/>
    </location>
</feature>
<name>A0A7L1T1I3_ARAGA</name>
<organism evidence="5 6">
    <name type="scientific">Aramus guarauna</name>
    <name type="common">Limpkin</name>
    <name type="synonym">Scolopax guarauna</name>
    <dbReference type="NCBI Taxonomy" id="54356"/>
    <lineage>
        <taxon>Eukaryota</taxon>
        <taxon>Metazoa</taxon>
        <taxon>Chordata</taxon>
        <taxon>Craniata</taxon>
        <taxon>Vertebrata</taxon>
        <taxon>Euteleostomi</taxon>
        <taxon>Archelosauria</taxon>
        <taxon>Archosauria</taxon>
        <taxon>Dinosauria</taxon>
        <taxon>Saurischia</taxon>
        <taxon>Theropoda</taxon>
        <taxon>Coelurosauria</taxon>
        <taxon>Aves</taxon>
        <taxon>Neognathae</taxon>
        <taxon>Neoaves</taxon>
        <taxon>Gruiformes</taxon>
        <taxon>Aramidae</taxon>
        <taxon>Aramus</taxon>
    </lineage>
</organism>
<dbReference type="AlphaFoldDB" id="A0A7L1T1I3"/>
<accession>A0A7L1T1I3</accession>
<dbReference type="InterPro" id="IPR029054">
    <property type="entry name" value="dUTPase-like"/>
</dbReference>
<sequence length="106" mass="11187">GSLGLHLATAIDCTLIDNQPQRISTGIKGPVMVKGQAVGALLLGRSSASMKGLTILVGLIDADYTGDIQIMVQTFFPPIHIPAGSKIAQLVPLPQLTEVVHRLHQL</sequence>
<dbReference type="Proteomes" id="UP000567570">
    <property type="component" value="Unassembled WGS sequence"/>
</dbReference>
<dbReference type="GO" id="GO:0006508">
    <property type="term" value="P:proteolysis"/>
    <property type="evidence" value="ECO:0007669"/>
    <property type="project" value="UniProtKB-KW"/>
</dbReference>
<reference evidence="5 6" key="1">
    <citation type="submission" date="2019-09" db="EMBL/GenBank/DDBJ databases">
        <title>Bird 10,000 Genomes (B10K) Project - Family phase.</title>
        <authorList>
            <person name="Zhang G."/>
        </authorList>
    </citation>
    <scope>NUCLEOTIDE SEQUENCE [LARGE SCALE GENOMIC DNA]</scope>
    <source>
        <strain evidence="5">B10K-DU-002-11</strain>
        <tissue evidence="5">Muscle</tissue>
    </source>
</reference>
<dbReference type="InterPro" id="IPR033704">
    <property type="entry name" value="dUTPase_trimeric"/>
</dbReference>
<dbReference type="Pfam" id="PF00692">
    <property type="entry name" value="dUTPase"/>
    <property type="match status" value="1"/>
</dbReference>
<keyword evidence="1" id="KW-0645">Protease</keyword>
<feature type="non-terminal residue" evidence="5">
    <location>
        <position position="106"/>
    </location>
</feature>
<evidence type="ECO:0000256" key="3">
    <source>
        <dbReference type="ARBA" id="ARBA00022801"/>
    </source>
</evidence>
<keyword evidence="2" id="KW-0064">Aspartyl protease</keyword>
<evidence type="ECO:0000256" key="2">
    <source>
        <dbReference type="ARBA" id="ARBA00022750"/>
    </source>
</evidence>
<evidence type="ECO:0000259" key="4">
    <source>
        <dbReference type="Pfam" id="PF00692"/>
    </source>
</evidence>
<evidence type="ECO:0000256" key="1">
    <source>
        <dbReference type="ARBA" id="ARBA00022670"/>
    </source>
</evidence>
<dbReference type="PANTHER" id="PTHR19422">
    <property type="entry name" value="GAG RETROVIRAL POLYPROTEIN"/>
    <property type="match status" value="1"/>
</dbReference>
<dbReference type="Gene3D" id="2.70.40.10">
    <property type="match status" value="1"/>
</dbReference>